<evidence type="ECO:0000256" key="1">
    <source>
        <dbReference type="ARBA" id="ARBA00004123"/>
    </source>
</evidence>
<dbReference type="GO" id="GO:0000811">
    <property type="term" value="C:GINS complex"/>
    <property type="evidence" value="ECO:0007669"/>
    <property type="project" value="UniProtKB-UniRule"/>
</dbReference>
<evidence type="ECO:0000256" key="2">
    <source>
        <dbReference type="ARBA" id="ARBA00006677"/>
    </source>
</evidence>
<dbReference type="Gene3D" id="1.20.58.1030">
    <property type="match status" value="1"/>
</dbReference>
<protein>
    <recommendedName>
        <fullName evidence="3 6">DNA replication complex GINS protein PSF1</fullName>
    </recommendedName>
</protein>
<name>A0A165D9F8_9BASI</name>
<evidence type="ECO:0000256" key="6">
    <source>
        <dbReference type="RuleBase" id="RU368085"/>
    </source>
</evidence>
<dbReference type="InterPro" id="IPR036224">
    <property type="entry name" value="GINS_bundle-like_dom_sf"/>
</dbReference>
<evidence type="ECO:0000313" key="10">
    <source>
        <dbReference type="Proteomes" id="UP000076842"/>
    </source>
</evidence>
<dbReference type="InterPro" id="IPR005339">
    <property type="entry name" value="GINS_Psf1"/>
</dbReference>
<keyword evidence="4 6" id="KW-0235">DNA replication</keyword>
<evidence type="ECO:0000256" key="4">
    <source>
        <dbReference type="ARBA" id="ARBA00022705"/>
    </source>
</evidence>
<dbReference type="InParanoid" id="A0A165D9F8"/>
<dbReference type="InterPro" id="IPR021151">
    <property type="entry name" value="GINS_A"/>
</dbReference>
<comment type="function">
    <text evidence="6">Required for correct functioning of the GINS complex, a complex that plays an essential role in the initiation of DNA replication, and progression of DNA replication forks. GINS complex seems to bind preferentially to single-stranded DNA.</text>
</comment>
<dbReference type="FunCoup" id="A0A165D9F8">
    <property type="interactions" value="217"/>
</dbReference>
<evidence type="ECO:0000256" key="5">
    <source>
        <dbReference type="ARBA" id="ARBA00023242"/>
    </source>
</evidence>
<dbReference type="STRING" id="1353952.A0A165D9F8"/>
<proteinExistence type="inferred from homology"/>
<comment type="subunit">
    <text evidence="6">Component of the GINS complex.</text>
</comment>
<dbReference type="CDD" id="cd21696">
    <property type="entry name" value="GINS_B_Psf1"/>
    <property type="match status" value="1"/>
</dbReference>
<dbReference type="EMBL" id="KV424069">
    <property type="protein sequence ID" value="KZT52337.1"/>
    <property type="molecule type" value="Genomic_DNA"/>
</dbReference>
<dbReference type="Pfam" id="PF24997">
    <property type="entry name" value="PSF1_C"/>
    <property type="match status" value="1"/>
</dbReference>
<dbReference type="AlphaFoldDB" id="A0A165D9F8"/>
<dbReference type="PANTHER" id="PTHR12914:SF2">
    <property type="entry name" value="DNA REPLICATION COMPLEX GINS PROTEIN PSF1"/>
    <property type="match status" value="1"/>
</dbReference>
<dbReference type="PANTHER" id="PTHR12914">
    <property type="entry name" value="PARTNER OF SLD5"/>
    <property type="match status" value="1"/>
</dbReference>
<evidence type="ECO:0000259" key="7">
    <source>
        <dbReference type="Pfam" id="PF05916"/>
    </source>
</evidence>
<feature type="domain" description="DNA replication complex GINS protein PSF1 C-terminal" evidence="8">
    <location>
        <begin position="157"/>
        <end position="203"/>
    </location>
</feature>
<dbReference type="SUPFAM" id="SSF158573">
    <property type="entry name" value="GINS helical bundle-like"/>
    <property type="match status" value="1"/>
</dbReference>
<accession>A0A165D9F8</accession>
<dbReference type="InterPro" id="IPR056783">
    <property type="entry name" value="PSF1_C"/>
</dbReference>
<keyword evidence="5 6" id="KW-0539">Nucleus</keyword>
<dbReference type="OrthoDB" id="10252587at2759"/>
<evidence type="ECO:0000256" key="3">
    <source>
        <dbReference type="ARBA" id="ARBA00015143"/>
    </source>
</evidence>
<dbReference type="Proteomes" id="UP000076842">
    <property type="component" value="Unassembled WGS sequence"/>
</dbReference>
<dbReference type="Pfam" id="PF05916">
    <property type="entry name" value="Sld5"/>
    <property type="match status" value="1"/>
</dbReference>
<keyword evidence="10" id="KW-1185">Reference proteome</keyword>
<sequence length="206" mass="23078">MSTDPSQALLLECRRSAQTVTLLPYNAAVVTTLIRQIHTIHAHLVQSLRSAAIPGDEVGPTPTPPPAVMFTSTHHHLQIRRLKRVLLVYHSHRLNMLRGMLHRAHLSVTHLLPSIRPLLSPSELTFIRSYAQISMSYRAEFIDVLDIAASVDEPPKGMWVNVRVVKEVGEVITEGGVVDFRKGGRYLVRRGDVEMLLVQGYLEVVD</sequence>
<feature type="domain" description="GINS subunit" evidence="7">
    <location>
        <begin position="70"/>
        <end position="140"/>
    </location>
</feature>
<reference evidence="9 10" key="1">
    <citation type="journal article" date="2016" name="Mol. Biol. Evol.">
        <title>Comparative Genomics of Early-Diverging Mushroom-Forming Fungi Provides Insights into the Origins of Lignocellulose Decay Capabilities.</title>
        <authorList>
            <person name="Nagy L.G."/>
            <person name="Riley R."/>
            <person name="Tritt A."/>
            <person name="Adam C."/>
            <person name="Daum C."/>
            <person name="Floudas D."/>
            <person name="Sun H."/>
            <person name="Yadav J.S."/>
            <person name="Pangilinan J."/>
            <person name="Larsson K.H."/>
            <person name="Matsuura K."/>
            <person name="Barry K."/>
            <person name="Labutti K."/>
            <person name="Kuo R."/>
            <person name="Ohm R.A."/>
            <person name="Bhattacharya S.S."/>
            <person name="Shirouzu T."/>
            <person name="Yoshinaga Y."/>
            <person name="Martin F.M."/>
            <person name="Grigoriev I.V."/>
            <person name="Hibbett D.S."/>
        </authorList>
    </citation>
    <scope>NUCLEOTIDE SEQUENCE [LARGE SCALE GENOMIC DNA]</scope>
    <source>
        <strain evidence="9 10">HHB12733</strain>
    </source>
</reference>
<gene>
    <name evidence="9" type="ORF">CALCODRAFT_476008</name>
</gene>
<evidence type="ECO:0000313" key="9">
    <source>
        <dbReference type="EMBL" id="KZT52337.1"/>
    </source>
</evidence>
<evidence type="ECO:0000259" key="8">
    <source>
        <dbReference type="Pfam" id="PF24997"/>
    </source>
</evidence>
<comment type="subcellular location">
    <subcellularLocation>
        <location evidence="1 6">Nucleus</location>
    </subcellularLocation>
</comment>
<dbReference type="GO" id="GO:1902983">
    <property type="term" value="P:DNA strand elongation involved in mitotic DNA replication"/>
    <property type="evidence" value="ECO:0007669"/>
    <property type="project" value="TreeGrafter"/>
</dbReference>
<comment type="similarity">
    <text evidence="2 6">Belongs to the GINS1/PSF1 family.</text>
</comment>
<organism evidence="9 10">
    <name type="scientific">Calocera cornea HHB12733</name>
    <dbReference type="NCBI Taxonomy" id="1353952"/>
    <lineage>
        <taxon>Eukaryota</taxon>
        <taxon>Fungi</taxon>
        <taxon>Dikarya</taxon>
        <taxon>Basidiomycota</taxon>
        <taxon>Agaricomycotina</taxon>
        <taxon>Dacrymycetes</taxon>
        <taxon>Dacrymycetales</taxon>
        <taxon>Dacrymycetaceae</taxon>
        <taxon>Calocera</taxon>
    </lineage>
</organism>